<comment type="cofactor">
    <cofactor evidence="1">
        <name>Mg(2+)</name>
        <dbReference type="ChEBI" id="CHEBI:18420"/>
    </cofactor>
</comment>
<keyword evidence="4" id="KW-0460">Magnesium</keyword>
<dbReference type="Gene3D" id="1.10.150.240">
    <property type="entry name" value="Putative phosphatase, domain 2"/>
    <property type="match status" value="1"/>
</dbReference>
<dbReference type="SFLD" id="SFLDS00003">
    <property type="entry name" value="Haloacid_Dehalogenase"/>
    <property type="match status" value="1"/>
</dbReference>
<dbReference type="InterPro" id="IPR041492">
    <property type="entry name" value="HAD_2"/>
</dbReference>
<gene>
    <name evidence="6" type="ORF">IAA72_09345</name>
</gene>
<evidence type="ECO:0000313" key="7">
    <source>
        <dbReference type="Proteomes" id="UP000810292"/>
    </source>
</evidence>
<dbReference type="AlphaFoldDB" id="A0A9D9ICA3"/>
<dbReference type="CDD" id="cd07505">
    <property type="entry name" value="HAD_BPGM-like"/>
    <property type="match status" value="1"/>
</dbReference>
<keyword evidence="3" id="KW-0479">Metal-binding</keyword>
<dbReference type="Proteomes" id="UP000810292">
    <property type="component" value="Unassembled WGS sequence"/>
</dbReference>
<evidence type="ECO:0000313" key="6">
    <source>
        <dbReference type="EMBL" id="MBO8469972.1"/>
    </source>
</evidence>
<dbReference type="PANTHER" id="PTHR46193">
    <property type="entry name" value="6-PHOSPHOGLUCONATE PHOSPHATASE"/>
    <property type="match status" value="1"/>
</dbReference>
<dbReference type="InterPro" id="IPR023214">
    <property type="entry name" value="HAD_sf"/>
</dbReference>
<accession>A0A9D9ICA3</accession>
<dbReference type="PRINTS" id="PR00413">
    <property type="entry name" value="HADHALOGNASE"/>
</dbReference>
<organism evidence="6 7">
    <name type="scientific">Candidatus Ornithospirochaeta stercoravium</name>
    <dbReference type="NCBI Taxonomy" id="2840897"/>
    <lineage>
        <taxon>Bacteria</taxon>
        <taxon>Pseudomonadati</taxon>
        <taxon>Spirochaetota</taxon>
        <taxon>Spirochaetia</taxon>
        <taxon>Spirochaetales</taxon>
        <taxon>Spirochaetaceae</taxon>
        <taxon>Spirochaetaceae incertae sedis</taxon>
        <taxon>Candidatus Ornithospirochaeta</taxon>
    </lineage>
</organism>
<evidence type="ECO:0000256" key="1">
    <source>
        <dbReference type="ARBA" id="ARBA00001946"/>
    </source>
</evidence>
<dbReference type="GO" id="GO:0046872">
    <property type="term" value="F:metal ion binding"/>
    <property type="evidence" value="ECO:0007669"/>
    <property type="project" value="UniProtKB-KW"/>
</dbReference>
<dbReference type="InterPro" id="IPR023198">
    <property type="entry name" value="PGP-like_dom2"/>
</dbReference>
<dbReference type="EMBL" id="JADIMF010000152">
    <property type="protein sequence ID" value="MBO8469972.1"/>
    <property type="molecule type" value="Genomic_DNA"/>
</dbReference>
<reference evidence="6" key="1">
    <citation type="submission" date="2020-10" db="EMBL/GenBank/DDBJ databases">
        <authorList>
            <person name="Gilroy R."/>
        </authorList>
    </citation>
    <scope>NUCLEOTIDE SEQUENCE</scope>
    <source>
        <strain evidence="6">14700</strain>
    </source>
</reference>
<dbReference type="SFLD" id="SFLDG01129">
    <property type="entry name" value="C1.5:_HAD__Beta-PGM__Phosphata"/>
    <property type="match status" value="1"/>
</dbReference>
<protein>
    <submittedName>
        <fullName evidence="6">HAD family phosphatase</fullName>
    </submittedName>
</protein>
<evidence type="ECO:0000256" key="5">
    <source>
        <dbReference type="ARBA" id="ARBA00023277"/>
    </source>
</evidence>
<dbReference type="NCBIfam" id="TIGR01509">
    <property type="entry name" value="HAD-SF-IA-v3"/>
    <property type="match status" value="1"/>
</dbReference>
<name>A0A9D9ICA3_9SPIO</name>
<evidence type="ECO:0000256" key="3">
    <source>
        <dbReference type="ARBA" id="ARBA00022723"/>
    </source>
</evidence>
<dbReference type="InterPro" id="IPR051600">
    <property type="entry name" value="Beta-PGM-like"/>
</dbReference>
<proteinExistence type="inferred from homology"/>
<dbReference type="InterPro" id="IPR006439">
    <property type="entry name" value="HAD-SF_hydro_IA"/>
</dbReference>
<reference evidence="6" key="2">
    <citation type="journal article" date="2021" name="PeerJ">
        <title>Extensive microbial diversity within the chicken gut microbiome revealed by metagenomics and culture.</title>
        <authorList>
            <person name="Gilroy R."/>
            <person name="Ravi A."/>
            <person name="Getino M."/>
            <person name="Pursley I."/>
            <person name="Horton D.L."/>
            <person name="Alikhan N.F."/>
            <person name="Baker D."/>
            <person name="Gharbi K."/>
            <person name="Hall N."/>
            <person name="Watson M."/>
            <person name="Adriaenssens E.M."/>
            <person name="Foster-Nyarko E."/>
            <person name="Jarju S."/>
            <person name="Secka A."/>
            <person name="Antonio M."/>
            <person name="Oren A."/>
            <person name="Chaudhuri R.R."/>
            <person name="La Ragione R."/>
            <person name="Hildebrand F."/>
            <person name="Pallen M.J."/>
        </authorList>
    </citation>
    <scope>NUCLEOTIDE SEQUENCE</scope>
    <source>
        <strain evidence="6">14700</strain>
    </source>
</reference>
<evidence type="ECO:0000256" key="2">
    <source>
        <dbReference type="ARBA" id="ARBA00006171"/>
    </source>
</evidence>
<evidence type="ECO:0000256" key="4">
    <source>
        <dbReference type="ARBA" id="ARBA00022842"/>
    </source>
</evidence>
<comment type="caution">
    <text evidence="6">The sequence shown here is derived from an EMBL/GenBank/DDBJ whole genome shotgun (WGS) entry which is preliminary data.</text>
</comment>
<dbReference type="GO" id="GO:0003824">
    <property type="term" value="F:catalytic activity"/>
    <property type="evidence" value="ECO:0007669"/>
    <property type="project" value="UniProtKB-ARBA"/>
</dbReference>
<keyword evidence="5" id="KW-0119">Carbohydrate metabolism</keyword>
<dbReference type="Gene3D" id="3.40.50.1000">
    <property type="entry name" value="HAD superfamily/HAD-like"/>
    <property type="match status" value="1"/>
</dbReference>
<dbReference type="Pfam" id="PF13419">
    <property type="entry name" value="HAD_2"/>
    <property type="match status" value="1"/>
</dbReference>
<comment type="similarity">
    <text evidence="2">Belongs to the HAD-like hydrolase superfamily. CbbY/CbbZ/Gph/YieH family.</text>
</comment>
<dbReference type="SUPFAM" id="SSF56784">
    <property type="entry name" value="HAD-like"/>
    <property type="match status" value="1"/>
</dbReference>
<dbReference type="SFLD" id="SFLDG01135">
    <property type="entry name" value="C1.5.6:_HAD__Beta-PGM__Phospha"/>
    <property type="match status" value="1"/>
</dbReference>
<dbReference type="InterPro" id="IPR036412">
    <property type="entry name" value="HAD-like_sf"/>
</dbReference>
<dbReference type="PANTHER" id="PTHR46193:SF18">
    <property type="entry name" value="HEXITOL PHOSPHATASE B"/>
    <property type="match status" value="1"/>
</dbReference>
<sequence length="222" mass="24994">MDKDLRELCSRKAFLFDFDGVITDSEPFVFEVLKQMIKDNFGIELPYSDINMTIGCSDRKVAEYIANEYHIDYSVELSEKLKKNYPDYYFEYEDIKPFPYLRDLLSILKDRGRKVAIVSSTDRAHLEAALSRMGLSGFIDTIISGSDVQNKKPSPEPYLKGLEALSVDKQDAVVIEDSPTGIQSAVNAGIDCIGFEGSEVKQDTEKASIIIASYKEMIEAIN</sequence>